<feature type="signal peptide" evidence="13">
    <location>
        <begin position="1"/>
        <end position="28"/>
    </location>
</feature>
<feature type="domain" description="TonB-dependent receptor-like beta-barrel" evidence="14">
    <location>
        <begin position="249"/>
        <end position="706"/>
    </location>
</feature>
<dbReference type="Gene3D" id="2.40.170.20">
    <property type="entry name" value="TonB-dependent receptor, beta-barrel domain"/>
    <property type="match status" value="1"/>
</dbReference>
<feature type="domain" description="TonB-dependent receptor plug" evidence="15">
    <location>
        <begin position="56"/>
        <end position="166"/>
    </location>
</feature>
<feature type="chain" id="PRO_5046102558" description="TonB-dependent receptor" evidence="13">
    <location>
        <begin position="29"/>
        <end position="738"/>
    </location>
</feature>
<dbReference type="SUPFAM" id="SSF56935">
    <property type="entry name" value="Porins"/>
    <property type="match status" value="1"/>
</dbReference>
<comment type="caution">
    <text evidence="16">The sequence shown here is derived from an EMBL/GenBank/DDBJ whole genome shotgun (WGS) entry which is preliminary data.</text>
</comment>
<evidence type="ECO:0000256" key="5">
    <source>
        <dbReference type="ARBA" id="ARBA00022692"/>
    </source>
</evidence>
<keyword evidence="8 11" id="KW-0472">Membrane</keyword>
<evidence type="ECO:0000256" key="13">
    <source>
        <dbReference type="SAM" id="SignalP"/>
    </source>
</evidence>
<keyword evidence="17" id="KW-1185">Reference proteome</keyword>
<evidence type="ECO:0000313" key="17">
    <source>
        <dbReference type="Proteomes" id="UP001157186"/>
    </source>
</evidence>
<keyword evidence="3 11" id="KW-0813">Transport</keyword>
<dbReference type="PANTHER" id="PTHR30069">
    <property type="entry name" value="TONB-DEPENDENT OUTER MEMBRANE RECEPTOR"/>
    <property type="match status" value="1"/>
</dbReference>
<keyword evidence="9" id="KW-0675">Receptor</keyword>
<evidence type="ECO:0000256" key="6">
    <source>
        <dbReference type="ARBA" id="ARBA00022729"/>
    </source>
</evidence>
<dbReference type="InterPro" id="IPR000531">
    <property type="entry name" value="Beta-barrel_TonB"/>
</dbReference>
<dbReference type="Proteomes" id="UP001157186">
    <property type="component" value="Unassembled WGS sequence"/>
</dbReference>
<keyword evidence="5 11" id="KW-0812">Transmembrane</keyword>
<dbReference type="CDD" id="cd01347">
    <property type="entry name" value="ligand_gated_channel"/>
    <property type="match status" value="1"/>
</dbReference>
<keyword evidence="6 13" id="KW-0732">Signal</keyword>
<proteinExistence type="inferred from homology"/>
<evidence type="ECO:0000256" key="2">
    <source>
        <dbReference type="ARBA" id="ARBA00008143"/>
    </source>
</evidence>
<evidence type="ECO:0000259" key="14">
    <source>
        <dbReference type="Pfam" id="PF00593"/>
    </source>
</evidence>
<dbReference type="InterPro" id="IPR037066">
    <property type="entry name" value="Plug_dom_sf"/>
</dbReference>
<dbReference type="PANTHER" id="PTHR30069:SF29">
    <property type="entry name" value="HEMOGLOBIN AND HEMOGLOBIN-HAPTOGLOBIN-BINDING PROTEIN 1-RELATED"/>
    <property type="match status" value="1"/>
</dbReference>
<dbReference type="InterPro" id="IPR036942">
    <property type="entry name" value="Beta-barrel_TonB_sf"/>
</dbReference>
<keyword evidence="7 12" id="KW-0798">TonB box</keyword>
<keyword evidence="4 11" id="KW-1134">Transmembrane beta strand</keyword>
<name>A0ABQ6GPU1_9GAMM</name>
<dbReference type="InterPro" id="IPR039426">
    <property type="entry name" value="TonB-dep_rcpt-like"/>
</dbReference>
<dbReference type="RefSeq" id="WP_284243895.1">
    <property type="nucleotide sequence ID" value="NZ_BSST01000001.1"/>
</dbReference>
<evidence type="ECO:0008006" key="18">
    <source>
        <dbReference type="Google" id="ProtNLM"/>
    </source>
</evidence>
<dbReference type="InterPro" id="IPR012910">
    <property type="entry name" value="Plug_dom"/>
</dbReference>
<evidence type="ECO:0000259" key="15">
    <source>
        <dbReference type="Pfam" id="PF07715"/>
    </source>
</evidence>
<evidence type="ECO:0000256" key="9">
    <source>
        <dbReference type="ARBA" id="ARBA00023170"/>
    </source>
</evidence>
<dbReference type="PROSITE" id="PS52016">
    <property type="entry name" value="TONB_DEPENDENT_REC_3"/>
    <property type="match status" value="1"/>
</dbReference>
<dbReference type="Pfam" id="PF07715">
    <property type="entry name" value="Plug"/>
    <property type="match status" value="1"/>
</dbReference>
<comment type="similarity">
    <text evidence="2">Belongs to the TonB-dependent receptor family. Hemoglobin/haptoglobin binding protein subfamily.</text>
</comment>
<dbReference type="Pfam" id="PF00593">
    <property type="entry name" value="TonB_dep_Rec_b-barrel"/>
    <property type="match status" value="1"/>
</dbReference>
<evidence type="ECO:0000256" key="10">
    <source>
        <dbReference type="ARBA" id="ARBA00023237"/>
    </source>
</evidence>
<evidence type="ECO:0000256" key="8">
    <source>
        <dbReference type="ARBA" id="ARBA00023136"/>
    </source>
</evidence>
<reference evidence="16 17" key="1">
    <citation type="submission" date="2023-03" db="EMBL/GenBank/DDBJ databases">
        <title>Draft genome sequence of Thalassotalea insulae KCTC 62186T.</title>
        <authorList>
            <person name="Sawabe T."/>
        </authorList>
    </citation>
    <scope>NUCLEOTIDE SEQUENCE [LARGE SCALE GENOMIC DNA]</scope>
    <source>
        <strain evidence="16 17">KCTC 62186</strain>
    </source>
</reference>
<protein>
    <recommendedName>
        <fullName evidence="18">TonB-dependent receptor</fullName>
    </recommendedName>
</protein>
<sequence>MNVSLLLCQRSQRVLGLLLLCSSFTLSAREAFDVYSLSLLELSQIKISTGTPVNLNQAPAVASLITATDIQALSALTLEDVLESVPGLHVIPSTLNRTSPVYTFRGIYAGQNQQVMFMLNGYRIDGDLYASGLTHLSRMNVNNIERIEVVRGPGSAIYGADAYAGVINIITKTAAQINGTQLATRLGSHNTQNIWLQHSQIFADDWQLAVNLEYFKRDSATDRKVESDFQSSLDGLFGSSASLAPSYLDDRIEALNYNIHINNTHWQLGLDGYLKRNSGVGAGAAQSIDHLGNDHLDQYLLSLAYSNDSLIDDWSFESQLSFFYLDTLATFDIFPSGTVLPVGNDGNIFTPHDGQGCVTVNIPGIGCLTTFSEGFKGNPGSQVNIPTLELTAYYQANKDNQLRFNIGYKKEKIHGVETKNFGPGILDKKTLAGDANPVIVDGVVTSVENTPFIYVPDKTRTIKYASLQDIWQINQGWTLTTGIRYDHYSDFGSTINPRVALVWRTTNKLTSKFLYGEAFRAPSFSELYSQNNPISLGNKNLQPETINTSEVSFNYALSADLTAKLNLYHYRTDNMVAFVVNNEGVGTAQNYRSLTGKGSEIEVEWRVNDNWQVKANYAYQSTKDEANHSQVEYVPKQQFYFDARWQINSHWQLSSQLNYIINRKREEGDTREAVDDYQQVDLALRRKHLTSKPSSHWSIAAAVKNIFDKQIYEPSDGRISNDYLMHGRRVYIELSYHF</sequence>
<evidence type="ECO:0000256" key="3">
    <source>
        <dbReference type="ARBA" id="ARBA00022448"/>
    </source>
</evidence>
<evidence type="ECO:0000256" key="12">
    <source>
        <dbReference type="RuleBase" id="RU003357"/>
    </source>
</evidence>
<evidence type="ECO:0000256" key="7">
    <source>
        <dbReference type="ARBA" id="ARBA00023077"/>
    </source>
</evidence>
<dbReference type="EMBL" id="BSST01000001">
    <property type="protein sequence ID" value="GLX78000.1"/>
    <property type="molecule type" value="Genomic_DNA"/>
</dbReference>
<comment type="subcellular location">
    <subcellularLocation>
        <location evidence="1 11">Cell outer membrane</location>
        <topology evidence="1 11">Multi-pass membrane protein</topology>
    </subcellularLocation>
</comment>
<accession>A0ABQ6GPU1</accession>
<keyword evidence="10 11" id="KW-0998">Cell outer membrane</keyword>
<evidence type="ECO:0000256" key="11">
    <source>
        <dbReference type="PROSITE-ProRule" id="PRU01360"/>
    </source>
</evidence>
<organism evidence="16 17">
    <name type="scientific">Thalassotalea insulae</name>
    <dbReference type="NCBI Taxonomy" id="2056778"/>
    <lineage>
        <taxon>Bacteria</taxon>
        <taxon>Pseudomonadati</taxon>
        <taxon>Pseudomonadota</taxon>
        <taxon>Gammaproteobacteria</taxon>
        <taxon>Alteromonadales</taxon>
        <taxon>Colwelliaceae</taxon>
        <taxon>Thalassotalea</taxon>
    </lineage>
</organism>
<gene>
    <name evidence="16" type="ORF">tinsulaeT_13400</name>
</gene>
<evidence type="ECO:0000313" key="16">
    <source>
        <dbReference type="EMBL" id="GLX78000.1"/>
    </source>
</evidence>
<evidence type="ECO:0000256" key="4">
    <source>
        <dbReference type="ARBA" id="ARBA00022452"/>
    </source>
</evidence>
<dbReference type="Gene3D" id="2.170.130.10">
    <property type="entry name" value="TonB-dependent receptor, plug domain"/>
    <property type="match status" value="1"/>
</dbReference>
<evidence type="ECO:0000256" key="1">
    <source>
        <dbReference type="ARBA" id="ARBA00004571"/>
    </source>
</evidence>